<keyword evidence="5 6" id="KW-0472">Membrane</keyword>
<evidence type="ECO:0000256" key="6">
    <source>
        <dbReference type="SAM" id="Phobius"/>
    </source>
</evidence>
<proteinExistence type="predicted"/>
<sequence>MNNIDKTKKRLSNIGTIGTLILIIIVMSIVLLILRPNSFGTYTNFNNLLRQTSINGIIALGMTIVIITAGIDLSVGAIVAYSGVLVSQLTVLHEMPVLLAVLISILLSTIIGIFNGILVHDAKIPPFIATMGTMTILRGFVKFITGGRMINNVPDSLTNICQMNILGIPFLFLIWFILIIFTYIFLNHTVAGRNIYALGSSREVARLSGINIRTHIYLAYTISGLFSGIAGILLVSRLGAGVPTAGLSYELDAIASSVIGGASLTGAEGSAIGTILGAFIMQMLRNGGNLLGIDPFILEMVIGFLIVISVYVDQLRKLKKS</sequence>
<dbReference type="HOGENOM" id="CLU_028880_4_1_12"/>
<organism evidence="7 8">
    <name type="scientific">Brachyspira pilosicoli WesB</name>
    <dbReference type="NCBI Taxonomy" id="1161918"/>
    <lineage>
        <taxon>Bacteria</taxon>
        <taxon>Pseudomonadati</taxon>
        <taxon>Spirochaetota</taxon>
        <taxon>Spirochaetia</taxon>
        <taxon>Brachyspirales</taxon>
        <taxon>Brachyspiraceae</taxon>
        <taxon>Brachyspira</taxon>
    </lineage>
</organism>
<feature type="transmembrane region" description="Helical" evidence="6">
    <location>
        <begin position="12"/>
        <end position="34"/>
    </location>
</feature>
<dbReference type="InterPro" id="IPR001851">
    <property type="entry name" value="ABC_transp_permease"/>
</dbReference>
<dbReference type="AlphaFoldDB" id="K0JMC2"/>
<comment type="subcellular location">
    <subcellularLocation>
        <location evidence="1">Cell membrane</location>
        <topology evidence="1">Multi-pass membrane protein</topology>
    </subcellularLocation>
</comment>
<dbReference type="Proteomes" id="UP000003759">
    <property type="component" value="Chromosome"/>
</dbReference>
<protein>
    <submittedName>
        <fullName evidence="7">Monosaccharide-transporting ATPase</fullName>
    </submittedName>
</protein>
<feature type="transmembrane region" description="Helical" evidence="6">
    <location>
        <begin position="124"/>
        <end position="144"/>
    </location>
</feature>
<feature type="transmembrane region" description="Helical" evidence="6">
    <location>
        <begin position="165"/>
        <end position="186"/>
    </location>
</feature>
<dbReference type="PATRIC" id="fig|1161918.5.peg.1702"/>
<evidence type="ECO:0000256" key="3">
    <source>
        <dbReference type="ARBA" id="ARBA00022692"/>
    </source>
</evidence>
<keyword evidence="3 6" id="KW-0812">Transmembrane</keyword>
<dbReference type="GO" id="GO:0022857">
    <property type="term" value="F:transmembrane transporter activity"/>
    <property type="evidence" value="ECO:0007669"/>
    <property type="project" value="InterPro"/>
</dbReference>
<dbReference type="RefSeq" id="WP_014933770.1">
    <property type="nucleotide sequence ID" value="NC_018604.1"/>
</dbReference>
<evidence type="ECO:0000256" key="5">
    <source>
        <dbReference type="ARBA" id="ARBA00023136"/>
    </source>
</evidence>
<name>K0JMC2_BRAPL</name>
<dbReference type="EMBL" id="HE793032">
    <property type="protein sequence ID" value="CCG57650.1"/>
    <property type="molecule type" value="Genomic_DNA"/>
</dbReference>
<gene>
    <name evidence="7" type="ORF">WESB_2187</name>
</gene>
<accession>K0JMC2</accession>
<feature type="transmembrane region" description="Helical" evidence="6">
    <location>
        <begin position="216"/>
        <end position="236"/>
    </location>
</feature>
<reference evidence="7 8" key="1">
    <citation type="journal article" date="2012" name="BMC Genomics">
        <title>Comparative genomics of Brachyspira pilosicoli strains: genome rearrangements, reductions and correlation of genetic compliment with phenotypic diversity.</title>
        <authorList>
            <person name="Mappley L.J."/>
            <person name="Black M.L."/>
            <person name="Abuoun M."/>
            <person name="Darby A.C."/>
            <person name="Woodward M.J."/>
            <person name="Parkhill J."/>
            <person name="Turner A.K."/>
            <person name="Bellgard M.I."/>
            <person name="La T."/>
            <person name="Phillips N.D."/>
            <person name="La Ragione R.M."/>
            <person name="Hampson D.J."/>
        </authorList>
    </citation>
    <scope>NUCLEOTIDE SEQUENCE [LARGE SCALE GENOMIC DNA]</scope>
    <source>
        <strain evidence="7">WesB</strain>
    </source>
</reference>
<keyword evidence="2" id="KW-1003">Cell membrane</keyword>
<dbReference type="Pfam" id="PF02653">
    <property type="entry name" value="BPD_transp_2"/>
    <property type="match status" value="1"/>
</dbReference>
<dbReference type="PANTHER" id="PTHR32196">
    <property type="entry name" value="ABC TRANSPORTER PERMEASE PROTEIN YPHD-RELATED-RELATED"/>
    <property type="match status" value="1"/>
</dbReference>
<feature type="transmembrane region" description="Helical" evidence="6">
    <location>
        <begin position="257"/>
        <end position="281"/>
    </location>
</feature>
<evidence type="ECO:0000313" key="8">
    <source>
        <dbReference type="Proteomes" id="UP000003759"/>
    </source>
</evidence>
<dbReference type="KEGG" id="bpw:WESB_2187"/>
<feature type="transmembrane region" description="Helical" evidence="6">
    <location>
        <begin position="293"/>
        <end position="312"/>
    </location>
</feature>
<evidence type="ECO:0000256" key="4">
    <source>
        <dbReference type="ARBA" id="ARBA00022989"/>
    </source>
</evidence>
<feature type="transmembrane region" description="Helical" evidence="6">
    <location>
        <begin position="54"/>
        <end position="85"/>
    </location>
</feature>
<dbReference type="CDD" id="cd06579">
    <property type="entry name" value="TM_PBP1_transp_AraH_like"/>
    <property type="match status" value="1"/>
</dbReference>
<keyword evidence="4 6" id="KW-1133">Transmembrane helix</keyword>
<evidence type="ECO:0000256" key="1">
    <source>
        <dbReference type="ARBA" id="ARBA00004651"/>
    </source>
</evidence>
<dbReference type="GO" id="GO:0005886">
    <property type="term" value="C:plasma membrane"/>
    <property type="evidence" value="ECO:0007669"/>
    <property type="project" value="UniProtKB-SubCell"/>
</dbReference>
<feature type="transmembrane region" description="Helical" evidence="6">
    <location>
        <begin position="97"/>
        <end position="118"/>
    </location>
</feature>
<evidence type="ECO:0000256" key="2">
    <source>
        <dbReference type="ARBA" id="ARBA00022475"/>
    </source>
</evidence>
<dbReference type="PANTHER" id="PTHR32196:SF72">
    <property type="entry name" value="RIBOSE IMPORT PERMEASE PROTEIN RBSC"/>
    <property type="match status" value="1"/>
</dbReference>
<evidence type="ECO:0000313" key="7">
    <source>
        <dbReference type="EMBL" id="CCG57650.1"/>
    </source>
</evidence>